<evidence type="ECO:0000256" key="1">
    <source>
        <dbReference type="SAM" id="MobiDB-lite"/>
    </source>
</evidence>
<name>A0A7J0FD64_9ERIC</name>
<proteinExistence type="predicted"/>
<keyword evidence="3" id="KW-1185">Reference proteome</keyword>
<feature type="region of interest" description="Disordered" evidence="1">
    <location>
        <begin position="1"/>
        <end position="26"/>
    </location>
</feature>
<protein>
    <submittedName>
        <fullName evidence="2">Uncharacterized protein</fullName>
    </submittedName>
</protein>
<sequence>MLEYVNRATRRSSLQPVKDGDRLVTSREASPPALDVLESLKVYGTLAWERRPSSQTLDRFNSEAAHEVIRKLKHQNGPWRMLKEG</sequence>
<evidence type="ECO:0000313" key="3">
    <source>
        <dbReference type="Proteomes" id="UP000585474"/>
    </source>
</evidence>
<reference evidence="2 3" key="1">
    <citation type="submission" date="2019-07" db="EMBL/GenBank/DDBJ databases">
        <title>De Novo Assembly of kiwifruit Actinidia rufa.</title>
        <authorList>
            <person name="Sugita-Konishi S."/>
            <person name="Sato K."/>
            <person name="Mori E."/>
            <person name="Abe Y."/>
            <person name="Kisaki G."/>
            <person name="Hamano K."/>
            <person name="Suezawa K."/>
            <person name="Otani M."/>
            <person name="Fukuda T."/>
            <person name="Manabe T."/>
            <person name="Gomi K."/>
            <person name="Tabuchi M."/>
            <person name="Akimitsu K."/>
            <person name="Kataoka I."/>
        </authorList>
    </citation>
    <scope>NUCLEOTIDE SEQUENCE [LARGE SCALE GENOMIC DNA]</scope>
    <source>
        <strain evidence="3">cv. Fuchu</strain>
    </source>
</reference>
<comment type="caution">
    <text evidence="2">The sequence shown here is derived from an EMBL/GenBank/DDBJ whole genome shotgun (WGS) entry which is preliminary data.</text>
</comment>
<dbReference type="Proteomes" id="UP000585474">
    <property type="component" value="Unassembled WGS sequence"/>
</dbReference>
<dbReference type="AlphaFoldDB" id="A0A7J0FD64"/>
<organism evidence="2 3">
    <name type="scientific">Actinidia rufa</name>
    <dbReference type="NCBI Taxonomy" id="165716"/>
    <lineage>
        <taxon>Eukaryota</taxon>
        <taxon>Viridiplantae</taxon>
        <taxon>Streptophyta</taxon>
        <taxon>Embryophyta</taxon>
        <taxon>Tracheophyta</taxon>
        <taxon>Spermatophyta</taxon>
        <taxon>Magnoliopsida</taxon>
        <taxon>eudicotyledons</taxon>
        <taxon>Gunneridae</taxon>
        <taxon>Pentapetalae</taxon>
        <taxon>asterids</taxon>
        <taxon>Ericales</taxon>
        <taxon>Actinidiaceae</taxon>
        <taxon>Actinidia</taxon>
    </lineage>
</organism>
<accession>A0A7J0FD64</accession>
<evidence type="ECO:0000313" key="2">
    <source>
        <dbReference type="EMBL" id="GFY96644.1"/>
    </source>
</evidence>
<gene>
    <name evidence="2" type="ORF">Acr_11g0009500</name>
</gene>
<dbReference type="EMBL" id="BJWL01000011">
    <property type="protein sequence ID" value="GFY96644.1"/>
    <property type="molecule type" value="Genomic_DNA"/>
</dbReference>